<dbReference type="PANTHER" id="PTHR35006:SF1">
    <property type="entry name" value="BLL2941 PROTEIN"/>
    <property type="match status" value="1"/>
</dbReference>
<protein>
    <recommendedName>
        <fullName evidence="3">VOC domain-containing protein</fullName>
    </recommendedName>
</protein>
<evidence type="ECO:0008006" key="3">
    <source>
        <dbReference type="Google" id="ProtNLM"/>
    </source>
</evidence>
<dbReference type="PATRIC" id="fig|1261556.5.peg.1459"/>
<proteinExistence type="predicted"/>
<dbReference type="InterPro" id="IPR029068">
    <property type="entry name" value="Glyas_Bleomycin-R_OHBP_Dase"/>
</dbReference>
<dbReference type="PANTHER" id="PTHR35006">
    <property type="entry name" value="GLYOXALASE FAMILY PROTEIN (AFU_ORTHOLOGUE AFUA_5G14830)"/>
    <property type="match status" value="1"/>
</dbReference>
<dbReference type="Gene3D" id="3.10.180.10">
    <property type="entry name" value="2,3-Dihydroxybiphenyl 1,2-Dioxygenase, domain 1"/>
    <property type="match status" value="1"/>
</dbReference>
<name>A0A1C3TLU8_XANCT</name>
<organism evidence="1 2">
    <name type="scientific">Xanthomonas translucens pv. translucens DSM 18974</name>
    <dbReference type="NCBI Taxonomy" id="1261556"/>
    <lineage>
        <taxon>Bacteria</taxon>
        <taxon>Pseudomonadati</taxon>
        <taxon>Pseudomonadota</taxon>
        <taxon>Gammaproteobacteria</taxon>
        <taxon>Lysobacterales</taxon>
        <taxon>Lysobacteraceae</taxon>
        <taxon>Xanthomonas</taxon>
        <taxon>Xanthomonas translucens group</taxon>
    </lineage>
</organism>
<evidence type="ECO:0000313" key="2">
    <source>
        <dbReference type="Proteomes" id="UP000093071"/>
    </source>
</evidence>
<reference evidence="2" key="1">
    <citation type="submission" date="2016-07" db="EMBL/GenBank/DDBJ databases">
        <authorList>
            <person name="Jaenicke Sebastian"/>
        </authorList>
    </citation>
    <scope>NUCLEOTIDE SEQUENCE [LARGE SCALE GENOMIC DNA]</scope>
</reference>
<dbReference type="Proteomes" id="UP000093071">
    <property type="component" value="Chromosome I"/>
</dbReference>
<accession>A0A1C3TLU8</accession>
<dbReference type="SUPFAM" id="SSF54593">
    <property type="entry name" value="Glyoxalase/Bleomycin resistance protein/Dihydroxybiphenyl dioxygenase"/>
    <property type="match status" value="1"/>
</dbReference>
<evidence type="ECO:0000313" key="1">
    <source>
        <dbReference type="EMBL" id="SCB04162.1"/>
    </source>
</evidence>
<dbReference type="EMBL" id="LT604072">
    <property type="protein sequence ID" value="SCB04162.1"/>
    <property type="molecule type" value="Genomic_DNA"/>
</dbReference>
<sequence>MRGWAGWTAPHAPRPLLLIGRAFDGQPAAPGNGQMLALQASNRALVDRCHALALAQGGHCEGPPALRAHYHPDYYGAYFRDLDGNKLGVCCHRAE</sequence>
<dbReference type="CDD" id="cd07262">
    <property type="entry name" value="VOC_like"/>
    <property type="match status" value="1"/>
</dbReference>
<gene>
    <name evidence="1" type="ORF">BN444_02534</name>
</gene>
<dbReference type="RefSeq" id="WP_003478415.1">
    <property type="nucleotide sequence ID" value="NZ_LT604072.1"/>
</dbReference>
<dbReference type="AlphaFoldDB" id="A0A1C3TLU8"/>